<accession>A0A0F8A5Q4</accession>
<dbReference type="GO" id="GO:0005886">
    <property type="term" value="C:plasma membrane"/>
    <property type="evidence" value="ECO:0007669"/>
    <property type="project" value="TreeGrafter"/>
</dbReference>
<evidence type="ECO:0000256" key="2">
    <source>
        <dbReference type="SAM" id="MobiDB-lite"/>
    </source>
</evidence>
<sequence>MNALQQKCRPKHQVLVLKCYPRTTKGAVDVKPNSSELSYLLFYATSRRSKIQKIGAFLEKKTASDVWRMRIGNVQVTLGILTALVDKSPKDLALIAPCILKVLDLILRSKDITMIESSLPTFEAFCNHHEVSSLFADHDHLQQYSSIVSSYAHLASSQCATGKTPASRPVQMRWRNAGLDAIKCVASSDALSSVTGRQIDIIVPMILENMCTGDDDFLDVLAARVQAEEKVDTERSFHRRTSVATVKTADTSPDANPLAISGTAFDVDKIAEEDLGVLAMQCLKSIFVIPNRSQIHAATMAMLRFVSHRIAQGDSLVNQEKGTDCPSGWAVRIYGIIARWAPVQDRYVILLAALDTMWKTPLKEDTLTHHLALTAMVQSLLRSDINLIGLSVMDVVLNLARHIKKLFQLRLGSGPDGGSSQSDDKSDSEKDQGGRSLRRELVARLEICIGDLASHVYYADQISDMVSALIGRLKPGRSSSTTSLPRGDENDGLANGGPASSTTDLARSHSPLDADFTYKTLQASALRVIKAILVVANPKTNGGGNMDLARNRVPITVWEGTQWLLREPDGVVRKAYIDALVTWLDRETTRADAKAQEELTIQHRPSVKSNGRDPSQGRRAVSASTTRERQHRGRRCLFLPLLHLAVYDSALQFVEFNSDIALLHNLLTKLVFKLGVNAARYGIPMIYRLQEDVQDLPQPVHKVRIAALCHGYFWALSERFDFESSVGGRAIQNEIARRKGKGFWVEGVHVPIPLISQLGTPGQAGAPPTWDLRALMMEELLPFDDRTSIVHCIAASYQESFLSPPGSPVASPGRAHSNIVLSSSALSMPSTGDSPELPSSFRESMLSEWSRDSAVEALAEGKTESLNGSRTGTVGTTANRLTVQTVGTNGGSHLPPSPYGSTHNLRPQSAHLVGERVSSIPRACMSSVRSGVSPSASVSSKAGIASVEQLKMILSGNVSPRTAGIPGTEDDSDESLVSYDDSPSERSMSPTTRGEQAAGLGETMGRPRSASGSLSGPLTSNPTYDGGLGSEGEAEDVPPVPPLPKLSSLSAKGVVPQGVTAVQDYAPAPTKRHLISRGGESIATRSLRSRAGSSRGMDLQELLRGIDSRAADGSLGNLTKPPY</sequence>
<feature type="compositionally biased region" description="Polar residues" evidence="2">
    <location>
        <begin position="985"/>
        <end position="994"/>
    </location>
</feature>
<dbReference type="EMBL" id="KQ030515">
    <property type="protein sequence ID" value="KJZ75734.1"/>
    <property type="molecule type" value="Genomic_DNA"/>
</dbReference>
<dbReference type="PANTHER" id="PTHR47766:SF1">
    <property type="entry name" value="PROTEIN EFR3"/>
    <property type="match status" value="1"/>
</dbReference>
<gene>
    <name evidence="3" type="ORF">HIM_04891</name>
</gene>
<comment type="similarity">
    <text evidence="1">Belongs to the EFR3 family.</text>
</comment>
<feature type="region of interest" description="Disordered" evidence="2">
    <location>
        <begin position="595"/>
        <end position="628"/>
    </location>
</feature>
<dbReference type="AlphaFoldDB" id="A0A0F8A5Q4"/>
<feature type="region of interest" description="Disordered" evidence="2">
    <location>
        <begin position="413"/>
        <end position="435"/>
    </location>
</feature>
<dbReference type="PANTHER" id="PTHR47766">
    <property type="entry name" value="PROTEIN EFR3"/>
    <property type="match status" value="1"/>
</dbReference>
<dbReference type="Proteomes" id="UP000054481">
    <property type="component" value="Unassembled WGS sequence"/>
</dbReference>
<feature type="compositionally biased region" description="Low complexity" evidence="2">
    <location>
        <begin position="1085"/>
        <end position="1096"/>
    </location>
</feature>
<organism evidence="3 4">
    <name type="scientific">Hirsutella minnesotensis 3608</name>
    <dbReference type="NCBI Taxonomy" id="1043627"/>
    <lineage>
        <taxon>Eukaryota</taxon>
        <taxon>Fungi</taxon>
        <taxon>Dikarya</taxon>
        <taxon>Ascomycota</taxon>
        <taxon>Pezizomycotina</taxon>
        <taxon>Sordariomycetes</taxon>
        <taxon>Hypocreomycetidae</taxon>
        <taxon>Hypocreales</taxon>
        <taxon>Ophiocordycipitaceae</taxon>
        <taxon>Hirsutella</taxon>
    </lineage>
</organism>
<feature type="region of interest" description="Disordered" evidence="2">
    <location>
        <begin position="958"/>
        <end position="1052"/>
    </location>
</feature>
<dbReference type="GO" id="GO:0072659">
    <property type="term" value="P:protein localization to plasma membrane"/>
    <property type="evidence" value="ECO:0007669"/>
    <property type="project" value="InterPro"/>
</dbReference>
<keyword evidence="4" id="KW-1185">Reference proteome</keyword>
<dbReference type="InterPro" id="IPR049150">
    <property type="entry name" value="EFR3_HEAT-like_rpt"/>
</dbReference>
<evidence type="ECO:0000313" key="4">
    <source>
        <dbReference type="Proteomes" id="UP000054481"/>
    </source>
</evidence>
<feature type="compositionally biased region" description="Polar residues" evidence="2">
    <location>
        <begin position="1010"/>
        <end position="1023"/>
    </location>
</feature>
<feature type="region of interest" description="Disordered" evidence="2">
    <location>
        <begin position="474"/>
        <end position="507"/>
    </location>
</feature>
<dbReference type="OrthoDB" id="19232at2759"/>
<dbReference type="InterPro" id="IPR039786">
    <property type="entry name" value="EFR3"/>
</dbReference>
<evidence type="ECO:0000313" key="3">
    <source>
        <dbReference type="EMBL" id="KJZ75734.1"/>
    </source>
</evidence>
<feature type="compositionally biased region" description="Basic and acidic residues" evidence="2">
    <location>
        <begin position="422"/>
        <end position="435"/>
    </location>
</feature>
<feature type="region of interest" description="Disordered" evidence="2">
    <location>
        <begin position="1064"/>
        <end position="1098"/>
    </location>
</feature>
<reference evidence="3 4" key="1">
    <citation type="journal article" date="2014" name="Genome Biol. Evol.">
        <title>Comparative genomics and transcriptomics analyses reveal divergent lifestyle features of nematode endoparasitic fungus Hirsutella minnesotensis.</title>
        <authorList>
            <person name="Lai Y."/>
            <person name="Liu K."/>
            <person name="Zhang X."/>
            <person name="Zhang X."/>
            <person name="Li K."/>
            <person name="Wang N."/>
            <person name="Shu C."/>
            <person name="Wu Y."/>
            <person name="Wang C."/>
            <person name="Bushley K.E."/>
            <person name="Xiang M."/>
            <person name="Liu X."/>
        </authorList>
    </citation>
    <scope>NUCLEOTIDE SEQUENCE [LARGE SCALE GENOMIC DNA]</scope>
    <source>
        <strain evidence="3 4">3608</strain>
    </source>
</reference>
<evidence type="ECO:0000256" key="1">
    <source>
        <dbReference type="ARBA" id="ARBA00010216"/>
    </source>
</evidence>
<dbReference type="Pfam" id="PF21072">
    <property type="entry name" value="EFR3"/>
    <property type="match status" value="1"/>
</dbReference>
<name>A0A0F8A5Q4_9HYPO</name>
<protein>
    <submittedName>
        <fullName evidence="3">Protein EFR3</fullName>
    </submittedName>
</protein>
<proteinExistence type="inferred from homology"/>